<proteinExistence type="predicted"/>
<comment type="caution">
    <text evidence="3">The sequence shown here is derived from an EMBL/GenBank/DDBJ whole genome shotgun (WGS) entry which is preliminary data.</text>
</comment>
<evidence type="ECO:0000256" key="1">
    <source>
        <dbReference type="ARBA" id="ARBA00023239"/>
    </source>
</evidence>
<dbReference type="PANTHER" id="PTHR30143">
    <property type="entry name" value="ACID HYDRATASE"/>
    <property type="match status" value="1"/>
</dbReference>
<dbReference type="Proteomes" id="UP001187221">
    <property type="component" value="Unassembled WGS sequence"/>
</dbReference>
<gene>
    <name evidence="3" type="ORF">NUTIK01_03090</name>
</gene>
<reference evidence="3 4" key="1">
    <citation type="submission" date="2023-06" db="EMBL/GenBank/DDBJ databases">
        <title>Draft genome sequence of Novosphingobium sp. strain IK01.</title>
        <authorList>
            <person name="Hatamoto M."/>
            <person name="Ikarashi T."/>
            <person name="Yamaguchi T."/>
        </authorList>
    </citation>
    <scope>NUCLEOTIDE SEQUENCE [LARGE SCALE GENOMIC DNA]</scope>
    <source>
        <strain evidence="3 4">IK01</strain>
    </source>
</reference>
<dbReference type="EMBL" id="BTFW01000001">
    <property type="protein sequence ID" value="GMM59532.1"/>
    <property type="molecule type" value="Genomic_DNA"/>
</dbReference>
<evidence type="ECO:0000259" key="2">
    <source>
        <dbReference type="Pfam" id="PF01557"/>
    </source>
</evidence>
<evidence type="ECO:0000313" key="3">
    <source>
        <dbReference type="EMBL" id="GMM59532.1"/>
    </source>
</evidence>
<keyword evidence="1" id="KW-0456">Lyase</keyword>
<dbReference type="Pfam" id="PF01557">
    <property type="entry name" value="FAA_hydrolase"/>
    <property type="match status" value="1"/>
</dbReference>
<sequence>MSAARETARAFVAARRAGRGLAEWPGDLPRDMDEAYAVQAAVQACWGRPVGGVKVGRVLGEWAERFSVDRFVGPICAETIQHPAPGETARFPVIAGGTALLECEVIAVLGRDAPDDTAITPEAARDLVASLHIGIEIAGSPMADINALGPLASIACFGNNNGAIVGPPIPAWQTRDLGAPGCVARIDGQDVGRGDTSRLPGGLWAALAFACNRQARLGSPLKAGDIVCTGALTGMHLLAVGQRAQADFGPLGQVDCLAVPDGNSPHS</sequence>
<protein>
    <submittedName>
        <fullName evidence="3">2-keto-4-pentenoate hydratase</fullName>
    </submittedName>
</protein>
<dbReference type="InterPro" id="IPR050772">
    <property type="entry name" value="Hydratase-Decarb/MhpD_sf"/>
</dbReference>
<dbReference type="RefSeq" id="WP_317973387.1">
    <property type="nucleotide sequence ID" value="NZ_BTFW01000001.1"/>
</dbReference>
<keyword evidence="4" id="KW-1185">Reference proteome</keyword>
<dbReference type="PANTHER" id="PTHR30143:SF0">
    <property type="entry name" value="2-KETO-4-PENTENOATE HYDRATASE"/>
    <property type="match status" value="1"/>
</dbReference>
<dbReference type="SUPFAM" id="SSF56529">
    <property type="entry name" value="FAH"/>
    <property type="match status" value="1"/>
</dbReference>
<dbReference type="Gene3D" id="3.90.850.10">
    <property type="entry name" value="Fumarylacetoacetase-like, C-terminal domain"/>
    <property type="match status" value="1"/>
</dbReference>
<evidence type="ECO:0000313" key="4">
    <source>
        <dbReference type="Proteomes" id="UP001187221"/>
    </source>
</evidence>
<accession>A0ABQ6P582</accession>
<dbReference type="InterPro" id="IPR011234">
    <property type="entry name" value="Fumarylacetoacetase-like_C"/>
</dbReference>
<feature type="domain" description="Fumarylacetoacetase-like C-terminal" evidence="2">
    <location>
        <begin position="99"/>
        <end position="253"/>
    </location>
</feature>
<name>A0ABQ6P582_9SPHN</name>
<organism evidence="3 4">
    <name type="scientific">Novosphingobium pituita</name>
    <dbReference type="NCBI Taxonomy" id="3056842"/>
    <lineage>
        <taxon>Bacteria</taxon>
        <taxon>Pseudomonadati</taxon>
        <taxon>Pseudomonadota</taxon>
        <taxon>Alphaproteobacteria</taxon>
        <taxon>Sphingomonadales</taxon>
        <taxon>Sphingomonadaceae</taxon>
        <taxon>Novosphingobium</taxon>
    </lineage>
</organism>
<dbReference type="InterPro" id="IPR036663">
    <property type="entry name" value="Fumarylacetoacetase_C_sf"/>
</dbReference>